<evidence type="ECO:0000256" key="15">
    <source>
        <dbReference type="SAM" id="MobiDB-lite"/>
    </source>
</evidence>
<dbReference type="Pfam" id="PF01930">
    <property type="entry name" value="Cas_Cas4"/>
    <property type="match status" value="1"/>
</dbReference>
<evidence type="ECO:0000256" key="14">
    <source>
        <dbReference type="HAMAP-Rule" id="MF_01470"/>
    </source>
</evidence>
<dbReference type="Gene3D" id="3.90.320.10">
    <property type="match status" value="1"/>
</dbReference>
<keyword evidence="4 14" id="KW-0378">Hydrolase</keyword>
<dbReference type="NCBIfam" id="TIGR00287">
    <property type="entry name" value="cas1"/>
    <property type="match status" value="1"/>
</dbReference>
<keyword evidence="6 14" id="KW-0460">Magnesium</keyword>
<feature type="region of interest" description="Disordered" evidence="15">
    <location>
        <begin position="47"/>
        <end position="69"/>
    </location>
</feature>
<evidence type="ECO:0000256" key="10">
    <source>
        <dbReference type="ARBA" id="ARBA00023125"/>
    </source>
</evidence>
<gene>
    <name evidence="14" type="primary">cas1</name>
    <name evidence="17" type="ORF">C731_0635</name>
</gene>
<dbReference type="Pfam" id="PF01867">
    <property type="entry name" value="Cas_Cas1"/>
    <property type="match status" value="1"/>
</dbReference>
<keyword evidence="7" id="KW-0408">Iron</keyword>
<organism evidence="17 18">
    <name type="scientific">Mycolicibacterium hassiacum (strain DSM 44199 / CIP 105218 / JCM 12690 / 3849)</name>
    <name type="common">Mycobacterium hassiacum</name>
    <dbReference type="NCBI Taxonomy" id="1122247"/>
    <lineage>
        <taxon>Bacteria</taxon>
        <taxon>Bacillati</taxon>
        <taxon>Actinomycetota</taxon>
        <taxon>Actinomycetes</taxon>
        <taxon>Mycobacteriales</taxon>
        <taxon>Mycobacteriaceae</taxon>
        <taxon>Mycolicibacterium</taxon>
    </lineage>
</organism>
<evidence type="ECO:0000256" key="6">
    <source>
        <dbReference type="ARBA" id="ARBA00022842"/>
    </source>
</evidence>
<reference evidence="17 18" key="1">
    <citation type="journal article" date="2012" name="J. Bacteriol.">
        <title>Genome sequence of Mycobacterium hassiacum DSM 44199, a rare source of heat-stable mycobacterial proteins.</title>
        <authorList>
            <person name="Tiago I."/>
            <person name="Maranha A."/>
            <person name="Mendes V."/>
            <person name="Alarico S."/>
            <person name="Moynihan P.J."/>
            <person name="Clarke A.J."/>
            <person name="Macedo-Ribeiro S."/>
            <person name="Pereira P.J."/>
            <person name="Empadinhas N."/>
        </authorList>
    </citation>
    <scope>NUCLEOTIDE SEQUENCE [LARGE SCALE GENOMIC DNA]</scope>
    <source>
        <strain evidence="18">DSM 44199 / CIP 105218 / JCM 12690 / 3849</strain>
    </source>
</reference>
<feature type="binding site" evidence="14">
    <location>
        <position position="521"/>
    </location>
    <ligand>
        <name>Mn(2+)</name>
        <dbReference type="ChEBI" id="CHEBI:29035"/>
    </ligand>
</feature>
<dbReference type="HAMAP" id="MF_01470">
    <property type="entry name" value="Cas1"/>
    <property type="match status" value="1"/>
</dbReference>
<dbReference type="Gene3D" id="1.20.120.920">
    <property type="entry name" value="CRISPR-associated endonuclease Cas1, C-terminal domain"/>
    <property type="match status" value="1"/>
</dbReference>
<evidence type="ECO:0000256" key="12">
    <source>
        <dbReference type="ARBA" id="ARBA00033996"/>
    </source>
</evidence>
<dbReference type="EC" id="3.1.-.-" evidence="14"/>
<evidence type="ECO:0000256" key="9">
    <source>
        <dbReference type="ARBA" id="ARBA00023118"/>
    </source>
</evidence>
<dbReference type="AlphaFoldDB" id="K5BKR3"/>
<evidence type="ECO:0000313" key="17">
    <source>
        <dbReference type="EMBL" id="EKF25314.1"/>
    </source>
</evidence>
<dbReference type="InterPro" id="IPR042211">
    <property type="entry name" value="CRISPR-assoc_Cas1_N"/>
</dbReference>
<keyword evidence="9 14" id="KW-0051">Antiviral defense</keyword>
<comment type="catalytic activity">
    <reaction evidence="12">
        <text>exonucleolytic cleavage in the 5'- to 3'-direction to yield nucleoside 3'-phosphates.</text>
        <dbReference type="EC" id="3.1.12.1"/>
    </reaction>
</comment>
<dbReference type="Proteomes" id="UP000006265">
    <property type="component" value="Unassembled WGS sequence"/>
</dbReference>
<keyword evidence="8" id="KW-0411">Iron-sulfur</keyword>
<dbReference type="InterPro" id="IPR011604">
    <property type="entry name" value="PDDEXK-like_dom_sf"/>
</dbReference>
<dbReference type="InterPro" id="IPR050646">
    <property type="entry name" value="Cas1"/>
</dbReference>
<feature type="binding site" evidence="14">
    <location>
        <position position="436"/>
    </location>
    <ligand>
        <name>Mn(2+)</name>
        <dbReference type="ChEBI" id="CHEBI:29035"/>
    </ligand>
</feature>
<evidence type="ECO:0000313" key="18">
    <source>
        <dbReference type="Proteomes" id="UP000006265"/>
    </source>
</evidence>
<dbReference type="eggNOG" id="COG1468">
    <property type="taxonomic scope" value="Bacteria"/>
</dbReference>
<dbReference type="eggNOG" id="COG1518">
    <property type="taxonomic scope" value="Bacteria"/>
</dbReference>
<evidence type="ECO:0000256" key="5">
    <source>
        <dbReference type="ARBA" id="ARBA00022839"/>
    </source>
</evidence>
<dbReference type="GO" id="GO:0003677">
    <property type="term" value="F:DNA binding"/>
    <property type="evidence" value="ECO:0007669"/>
    <property type="project" value="UniProtKB-KW"/>
</dbReference>
<dbReference type="InterPro" id="IPR022765">
    <property type="entry name" value="Dna2/Cas4_DUF83"/>
</dbReference>
<dbReference type="EMBL" id="AMRA01000017">
    <property type="protein sequence ID" value="EKF25314.1"/>
    <property type="molecule type" value="Genomic_DNA"/>
</dbReference>
<feature type="domain" description="DUF83" evidence="16">
    <location>
        <begin position="79"/>
        <end position="260"/>
    </location>
</feature>
<dbReference type="PATRIC" id="fig|1122247.3.peg.610"/>
<dbReference type="PANTHER" id="PTHR34353:SF2">
    <property type="entry name" value="CRISPR-ASSOCIATED ENDONUCLEASE CAS1 1"/>
    <property type="match status" value="1"/>
</dbReference>
<evidence type="ECO:0000256" key="13">
    <source>
        <dbReference type="ARBA" id="ARBA00038592"/>
    </source>
</evidence>
<keyword evidence="1 14" id="KW-0540">Nuclease</keyword>
<comment type="subunit">
    <text evidence="13 14">Homodimer, forms a heterotetramer with a Cas2 homodimer.</text>
</comment>
<dbReference type="PANTHER" id="PTHR34353">
    <property type="entry name" value="CRISPR-ASSOCIATED ENDONUCLEASE CAS1 1"/>
    <property type="match status" value="1"/>
</dbReference>
<evidence type="ECO:0000256" key="3">
    <source>
        <dbReference type="ARBA" id="ARBA00022759"/>
    </source>
</evidence>
<evidence type="ECO:0000256" key="2">
    <source>
        <dbReference type="ARBA" id="ARBA00022723"/>
    </source>
</evidence>
<dbReference type="InterPro" id="IPR002729">
    <property type="entry name" value="CRISPR-assoc_Cas1"/>
</dbReference>
<dbReference type="CDD" id="cd09634">
    <property type="entry name" value="Cas1_I-II-III"/>
    <property type="match status" value="1"/>
</dbReference>
<keyword evidence="5" id="KW-0269">Exonuclease</keyword>
<comment type="cofactor">
    <cofactor evidence="14">
        <name>Mg(2+)</name>
        <dbReference type="ChEBI" id="CHEBI:18420"/>
    </cofactor>
    <cofactor evidence="14">
        <name>Mn(2+)</name>
        <dbReference type="ChEBI" id="CHEBI:29035"/>
    </cofactor>
</comment>
<feature type="compositionally biased region" description="Polar residues" evidence="15">
    <location>
        <begin position="1"/>
        <end position="14"/>
    </location>
</feature>
<keyword evidence="3 14" id="KW-0255">Endonuclease</keyword>
<dbReference type="InterPro" id="IPR013343">
    <property type="entry name" value="CRISPR-assoc_prot_Cas4"/>
</dbReference>
<evidence type="ECO:0000256" key="1">
    <source>
        <dbReference type="ARBA" id="ARBA00022722"/>
    </source>
</evidence>
<dbReference type="GO" id="GO:0046872">
    <property type="term" value="F:metal ion binding"/>
    <property type="evidence" value="ECO:0007669"/>
    <property type="project" value="UniProtKB-UniRule"/>
</dbReference>
<accession>K5BKR3</accession>
<comment type="caution">
    <text evidence="17">The sequence shown here is derived from an EMBL/GenBank/DDBJ whole genome shotgun (WGS) entry which is preliminary data.</text>
</comment>
<dbReference type="GO" id="GO:0004527">
    <property type="term" value="F:exonuclease activity"/>
    <property type="evidence" value="ECO:0007669"/>
    <property type="project" value="UniProtKB-KW"/>
</dbReference>
<dbReference type="NCBIfam" id="TIGR00372">
    <property type="entry name" value="cas4"/>
    <property type="match status" value="1"/>
</dbReference>
<evidence type="ECO:0000256" key="4">
    <source>
        <dbReference type="ARBA" id="ARBA00022801"/>
    </source>
</evidence>
<dbReference type="GO" id="GO:0051536">
    <property type="term" value="F:iron-sulfur cluster binding"/>
    <property type="evidence" value="ECO:0007669"/>
    <property type="project" value="UniProtKB-KW"/>
</dbReference>
<dbReference type="Gene3D" id="3.100.10.20">
    <property type="entry name" value="CRISPR-associated endonuclease Cas1, N-terminal domain"/>
    <property type="match status" value="1"/>
</dbReference>
<comment type="similarity">
    <text evidence="14">Belongs to the CRISPR-associated endonuclease Cas1 family.</text>
</comment>
<feature type="binding site" evidence="14">
    <location>
        <position position="506"/>
    </location>
    <ligand>
        <name>Mn(2+)</name>
        <dbReference type="ChEBI" id="CHEBI:29035"/>
    </ligand>
</feature>
<dbReference type="GO" id="GO:0051607">
    <property type="term" value="P:defense response to virus"/>
    <property type="evidence" value="ECO:0007669"/>
    <property type="project" value="UniProtKB-UniRule"/>
</dbReference>
<evidence type="ECO:0000256" key="7">
    <source>
        <dbReference type="ARBA" id="ARBA00023004"/>
    </source>
</evidence>
<name>K5BKR3_MYCHD</name>
<dbReference type="GO" id="GO:0004519">
    <property type="term" value="F:endonuclease activity"/>
    <property type="evidence" value="ECO:0007669"/>
    <property type="project" value="UniProtKB-UniRule"/>
</dbReference>
<dbReference type="STRING" id="1122247.GCA_000379865_01519"/>
<sequence>MKIQTTVSTMQNHSARGESDRSGNRRLYGLGRAMGHSVLRSRLRAAHRGSSAMNETERGMPSTGAPSSSAIPEHIPARMLNEFVYCPRLFYLEWVDDRWADSADTEQGRFTHRASDRREGSLPDPEFAAILKNVSSVRIQSDRLGLVAVIDRVEGEDGYVCPVDIKKGRPDPDGLPWPADRVQALAQAALLKDAGYRVRKAVLYYAETHQRVDVPVTPEGLDEVTEIAARAREVACRPRPPLPLVHSPKCPRCSLLGLCLPDETNALLARDDLPVRTIVPRDPDHRPLYVTEQGAYVGVRSGRLRITKDREELAEVRLIDVAQLCVYGNVQVSTQALSELWARGTPVLWFSYGGWLRGWAQGEMSKYVELRRRQTAVHAQGGFDIARQLIVGKIKNSRTLLRRNARADVSAELAQLGRLAERAATADSASSLLGIEGAAARIYFSAFPRMIAPEFATAEFDTNGRKRRPAPDPINALLGFTYSLLLKDMVATCLGVGLDPYLGVYHRPRYGRPALALDLMEEFRPLIADSVVINALNNGEVSSTSFSRKGRAVWLTAQGRKAVMRAYERRLDTRVRHPIFKYQVTYRRVMDIQARIAAAVMVGEIEQYSPMTTR</sequence>
<evidence type="ECO:0000256" key="8">
    <source>
        <dbReference type="ARBA" id="ARBA00023014"/>
    </source>
</evidence>
<keyword evidence="10 14" id="KW-0238">DNA-binding</keyword>
<keyword evidence="18" id="KW-1185">Reference proteome</keyword>
<feature type="region of interest" description="Disordered" evidence="15">
    <location>
        <begin position="1"/>
        <end position="25"/>
    </location>
</feature>
<dbReference type="GO" id="GO:0043571">
    <property type="term" value="P:maintenance of CRISPR repeat elements"/>
    <property type="evidence" value="ECO:0007669"/>
    <property type="project" value="UniProtKB-UniRule"/>
</dbReference>
<protein>
    <recommendedName>
        <fullName evidence="14">CRISPR-associated endonuclease Cas1</fullName>
        <ecNumber evidence="14">3.1.-.-</ecNumber>
    </recommendedName>
</protein>
<keyword evidence="2 14" id="KW-0479">Metal-binding</keyword>
<keyword evidence="11 14" id="KW-0464">Manganese</keyword>
<proteinExistence type="inferred from homology"/>
<dbReference type="InterPro" id="IPR042206">
    <property type="entry name" value="CRISPR-assoc_Cas1_C"/>
</dbReference>
<evidence type="ECO:0000256" key="11">
    <source>
        <dbReference type="ARBA" id="ARBA00023211"/>
    </source>
</evidence>
<comment type="function">
    <text evidence="14">CRISPR (clustered regularly interspaced short palindromic repeat), is an adaptive immune system that provides protection against mobile genetic elements (viruses, transposable elements and conjugative plasmids). CRISPR clusters contain spacers, sequences complementary to antecedent mobile elements, and target invading nucleic acids. CRISPR clusters are transcribed and processed into CRISPR RNA (crRNA). Acts as a dsDNA endonuclease. Involved in the integration of spacer DNA into the CRISPR cassette.</text>
</comment>
<evidence type="ECO:0000259" key="16">
    <source>
        <dbReference type="Pfam" id="PF01930"/>
    </source>
</evidence>